<dbReference type="Proteomes" id="UP000032066">
    <property type="component" value="Unassembled WGS sequence"/>
</dbReference>
<organism evidence="1 2">
    <name type="scientific">Kitasatospora griseola</name>
    <name type="common">Streptomyces griseolosporeus</name>
    <dbReference type="NCBI Taxonomy" id="2064"/>
    <lineage>
        <taxon>Bacteria</taxon>
        <taxon>Bacillati</taxon>
        <taxon>Actinomycetota</taxon>
        <taxon>Actinomycetes</taxon>
        <taxon>Kitasatosporales</taxon>
        <taxon>Streptomycetaceae</taxon>
        <taxon>Kitasatospora</taxon>
    </lineage>
</organism>
<keyword evidence="2" id="KW-1185">Reference proteome</keyword>
<dbReference type="EMBL" id="JXZB01000002">
    <property type="protein sequence ID" value="KIQ65965.1"/>
    <property type="molecule type" value="Genomic_DNA"/>
</dbReference>
<dbReference type="RefSeq" id="WP_043912545.1">
    <property type="nucleotide sequence ID" value="NZ_JXZB01000002.1"/>
</dbReference>
<dbReference type="OrthoDB" id="3538826at2"/>
<evidence type="ECO:0000313" key="2">
    <source>
        <dbReference type="Proteomes" id="UP000032066"/>
    </source>
</evidence>
<evidence type="ECO:0000313" key="1">
    <source>
        <dbReference type="EMBL" id="KIQ65965.1"/>
    </source>
</evidence>
<comment type="caution">
    <text evidence="1">The sequence shown here is derived from an EMBL/GenBank/DDBJ whole genome shotgun (WGS) entry which is preliminary data.</text>
</comment>
<protein>
    <submittedName>
        <fullName evidence="1">Uncharacterized protein</fullName>
    </submittedName>
</protein>
<gene>
    <name evidence="1" type="ORF">TR51_12550</name>
</gene>
<dbReference type="AlphaFoldDB" id="A0A0D0NCL9"/>
<dbReference type="PATRIC" id="fig|2064.6.peg.2696"/>
<reference evidence="1 2" key="1">
    <citation type="submission" date="2015-02" db="EMBL/GenBank/DDBJ databases">
        <title>Draft genome sequence of Kitasatospora griseola MF730-N6, a bafilomycin, terpentecin and satosporin producer.</title>
        <authorList>
            <person name="Arens J.C."/>
            <person name="Haltli B."/>
            <person name="Kerr R.G."/>
        </authorList>
    </citation>
    <scope>NUCLEOTIDE SEQUENCE [LARGE SCALE GENOMIC DNA]</scope>
    <source>
        <strain evidence="1 2">MF730-N6</strain>
    </source>
</reference>
<proteinExistence type="predicted"/>
<sequence length="145" mass="16301">MPRTPSPDPDFAVTSIYVLPDDAWHLELDHLPSGGITVLAGIVPDEDPEREPSIWAGGIDPRVHIPVPVLRWFLELVDEQIAASRAWMRLRPELVATIKELIDEYRGAIDEDEYAVLLARLRAELPPADVAEVVRGAFRREYDLA</sequence>
<accession>A0A0D0NCL9</accession>
<name>A0A0D0NCL9_KITGR</name>